<feature type="non-terminal residue" evidence="1">
    <location>
        <position position="498"/>
    </location>
</feature>
<evidence type="ECO:0000313" key="1">
    <source>
        <dbReference type="EMBL" id="KKL15965.1"/>
    </source>
</evidence>
<accession>A0A0F9B2S3</accession>
<sequence>DDVVKKGAKEIVPKLLKTVKNVSKHDEIFLEPMRFFKKVMPEDLFTGFKKITLDKFSSLKASSADFKSAYLKGVKNLGKKFTKGGDYSRLTQEFSEGVKTIDEVIAEIGEQGAKEIVNANEFFRRSYDEIINLVNKNRAQKGLSLINKRQDYYRHMGESGLGGWLESVISGGSVGTDPISASIFKKRKGEKTVYDAVGGFINYLERAGRAGFTDLVAPDIKAFSKQLTKEGGGQQLTRYLDEYADNILGIRKDEGAIVNILDKPARQIRKSTVVGKISTAVSQGLNIPTAAWDMNPQNYIKGLVSGDAKAAMETSSFLKDRVFRTPLQLFKGKEKLVQGAGNLLHDADTIATKSIWKGYYTKAISEGIDDAVKYADDLTKLAVGGRGIGDMSKFQKTKLGQLLAPFTLEVQNNINKLRDIGGDKRYGVLAGIIATNYFVNNVLENKGQGFRPLVDPIQASVDAYELAVGSDEKERNRLHAVTRVMAEMLQMSPIAQSI</sequence>
<comment type="caution">
    <text evidence="1">The sequence shown here is derived from an EMBL/GenBank/DDBJ whole genome shotgun (WGS) entry which is preliminary data.</text>
</comment>
<dbReference type="EMBL" id="LAZR01039852">
    <property type="protein sequence ID" value="KKL15965.1"/>
    <property type="molecule type" value="Genomic_DNA"/>
</dbReference>
<proteinExistence type="predicted"/>
<reference evidence="1" key="1">
    <citation type="journal article" date="2015" name="Nature">
        <title>Complex archaea that bridge the gap between prokaryotes and eukaryotes.</title>
        <authorList>
            <person name="Spang A."/>
            <person name="Saw J.H."/>
            <person name="Jorgensen S.L."/>
            <person name="Zaremba-Niedzwiedzka K."/>
            <person name="Martijn J."/>
            <person name="Lind A.E."/>
            <person name="van Eijk R."/>
            <person name="Schleper C."/>
            <person name="Guy L."/>
            <person name="Ettema T.J."/>
        </authorList>
    </citation>
    <scope>NUCLEOTIDE SEQUENCE</scope>
</reference>
<name>A0A0F9B2S3_9ZZZZ</name>
<organism evidence="1">
    <name type="scientific">marine sediment metagenome</name>
    <dbReference type="NCBI Taxonomy" id="412755"/>
    <lineage>
        <taxon>unclassified sequences</taxon>
        <taxon>metagenomes</taxon>
        <taxon>ecological metagenomes</taxon>
    </lineage>
</organism>
<feature type="non-terminal residue" evidence="1">
    <location>
        <position position="1"/>
    </location>
</feature>
<protein>
    <submittedName>
        <fullName evidence="1">Uncharacterized protein</fullName>
    </submittedName>
</protein>
<gene>
    <name evidence="1" type="ORF">LCGC14_2500320</name>
</gene>
<dbReference type="AlphaFoldDB" id="A0A0F9B2S3"/>